<keyword evidence="2 5" id="KW-0863">Zinc-finger</keyword>
<dbReference type="InterPro" id="IPR026516">
    <property type="entry name" value="THAP1/10"/>
</dbReference>
<dbReference type="PANTHER" id="PTHR46600:SF11">
    <property type="entry name" value="THAP DOMAIN-CONTAINING PROTEIN 10"/>
    <property type="match status" value="1"/>
</dbReference>
<keyword evidence="1" id="KW-0479">Metal-binding</keyword>
<dbReference type="SMART" id="SM00980">
    <property type="entry name" value="THAP"/>
    <property type="match status" value="1"/>
</dbReference>
<dbReference type="AlphaFoldDB" id="A0AAN7VIR7"/>
<keyword evidence="3" id="KW-0862">Zinc</keyword>
<keyword evidence="8" id="KW-1185">Reference proteome</keyword>
<dbReference type="GO" id="GO:0043565">
    <property type="term" value="F:sequence-specific DNA binding"/>
    <property type="evidence" value="ECO:0007669"/>
    <property type="project" value="InterPro"/>
</dbReference>
<dbReference type="PANTHER" id="PTHR46600">
    <property type="entry name" value="THAP DOMAIN-CONTAINING"/>
    <property type="match status" value="1"/>
</dbReference>
<dbReference type="PROSITE" id="PS50950">
    <property type="entry name" value="ZF_THAP"/>
    <property type="match status" value="1"/>
</dbReference>
<dbReference type="Proteomes" id="UP001329430">
    <property type="component" value="Chromosome 3"/>
</dbReference>
<protein>
    <recommendedName>
        <fullName evidence="6">THAP-type domain-containing protein</fullName>
    </recommendedName>
</protein>
<dbReference type="GO" id="GO:0008270">
    <property type="term" value="F:zinc ion binding"/>
    <property type="evidence" value="ECO:0007669"/>
    <property type="project" value="UniProtKB-KW"/>
</dbReference>
<evidence type="ECO:0000313" key="8">
    <source>
        <dbReference type="Proteomes" id="UP001329430"/>
    </source>
</evidence>
<reference evidence="7 8" key="1">
    <citation type="journal article" date="2024" name="Insects">
        <title>An Improved Chromosome-Level Genome Assembly of the Firefly Pyrocoelia pectoralis.</title>
        <authorList>
            <person name="Fu X."/>
            <person name="Meyer-Rochow V.B."/>
            <person name="Ballantyne L."/>
            <person name="Zhu X."/>
        </authorList>
    </citation>
    <scope>NUCLEOTIDE SEQUENCE [LARGE SCALE GENOMIC DNA]</scope>
    <source>
        <strain evidence="7">XCY_ONT2</strain>
    </source>
</reference>
<dbReference type="Pfam" id="PF05485">
    <property type="entry name" value="THAP"/>
    <property type="match status" value="1"/>
</dbReference>
<sequence>MSGVRYCCVKYCANNDKNNRNISFFRFPKEYERCNKWIRNCGRTDLAEKGSDYCYAAIRICSAHFEDVMFASLLKNRLCRNAVPTLFNSIRNSHYPKFARALLRINKNLVFIRIHFRISFQLHFEVHFVQVKVNIIMSKIIKTKKRKRVVISAQEKLSAKTS</sequence>
<dbReference type="SMART" id="SM00692">
    <property type="entry name" value="DM3"/>
    <property type="match status" value="1"/>
</dbReference>
<comment type="caution">
    <text evidence="7">The sequence shown here is derived from an EMBL/GenBank/DDBJ whole genome shotgun (WGS) entry which is preliminary data.</text>
</comment>
<keyword evidence="4 5" id="KW-0238">DNA-binding</keyword>
<evidence type="ECO:0000256" key="2">
    <source>
        <dbReference type="ARBA" id="ARBA00022771"/>
    </source>
</evidence>
<evidence type="ECO:0000256" key="3">
    <source>
        <dbReference type="ARBA" id="ARBA00022833"/>
    </source>
</evidence>
<feature type="domain" description="THAP-type" evidence="6">
    <location>
        <begin position="1"/>
        <end position="87"/>
    </location>
</feature>
<proteinExistence type="predicted"/>
<dbReference type="EMBL" id="JAVRBK010000003">
    <property type="protein sequence ID" value="KAK5646256.1"/>
    <property type="molecule type" value="Genomic_DNA"/>
</dbReference>
<evidence type="ECO:0000259" key="6">
    <source>
        <dbReference type="PROSITE" id="PS50950"/>
    </source>
</evidence>
<dbReference type="InterPro" id="IPR038441">
    <property type="entry name" value="THAP_Znf_sf"/>
</dbReference>
<evidence type="ECO:0000256" key="1">
    <source>
        <dbReference type="ARBA" id="ARBA00022723"/>
    </source>
</evidence>
<evidence type="ECO:0000256" key="5">
    <source>
        <dbReference type="PROSITE-ProRule" id="PRU00309"/>
    </source>
</evidence>
<evidence type="ECO:0000256" key="4">
    <source>
        <dbReference type="ARBA" id="ARBA00023125"/>
    </source>
</evidence>
<gene>
    <name evidence="7" type="ORF">RI129_004720</name>
</gene>
<dbReference type="SUPFAM" id="SSF57716">
    <property type="entry name" value="Glucocorticoid receptor-like (DNA-binding domain)"/>
    <property type="match status" value="1"/>
</dbReference>
<organism evidence="7 8">
    <name type="scientific">Pyrocoelia pectoralis</name>
    <dbReference type="NCBI Taxonomy" id="417401"/>
    <lineage>
        <taxon>Eukaryota</taxon>
        <taxon>Metazoa</taxon>
        <taxon>Ecdysozoa</taxon>
        <taxon>Arthropoda</taxon>
        <taxon>Hexapoda</taxon>
        <taxon>Insecta</taxon>
        <taxon>Pterygota</taxon>
        <taxon>Neoptera</taxon>
        <taxon>Endopterygota</taxon>
        <taxon>Coleoptera</taxon>
        <taxon>Polyphaga</taxon>
        <taxon>Elateriformia</taxon>
        <taxon>Elateroidea</taxon>
        <taxon>Lampyridae</taxon>
        <taxon>Lampyrinae</taxon>
        <taxon>Pyrocoelia</taxon>
    </lineage>
</organism>
<accession>A0AAN7VIR7</accession>
<dbReference type="Gene3D" id="6.20.210.20">
    <property type="entry name" value="THAP domain"/>
    <property type="match status" value="1"/>
</dbReference>
<evidence type="ECO:0000313" key="7">
    <source>
        <dbReference type="EMBL" id="KAK5646256.1"/>
    </source>
</evidence>
<name>A0AAN7VIR7_9COLE</name>
<dbReference type="InterPro" id="IPR006612">
    <property type="entry name" value="THAP_Znf"/>
</dbReference>